<feature type="domain" description="SsuA/THI5-like" evidence="4">
    <location>
        <begin position="52"/>
        <end position="218"/>
    </location>
</feature>
<sequence>MKTSSASLDLGAQPLGYPSGVLSAVIQRDRILARALAEANRPLKTHAFKRGADMLPLLADGRLDAGLLGDMPTLLAAAQGSVWIAGLVKQSSTAIVAKGDMQVRDLVGKRIAFVEASSAHLTLLQGLATAGIAPTQVTLMTMGVADMPAALERGEIDAFAAWEPAPTIALGSSKKNHIVFRGQSSDYFVIERSFAQQAPQAVQQLLAAYLRAIEWMRRSQANLERAARWAIADTQAFTGAAPGSAAAVSVERIAAITRRELLDVPSAPSILFNPAAPTLQSEFQFLAKLGKLPPGASWNNVQSALVFQGLTQVQSQARVFELRSFDYAD</sequence>
<comment type="subcellular location">
    <subcellularLocation>
        <location evidence="1">Periplasm</location>
    </subcellularLocation>
</comment>
<evidence type="ECO:0000259" key="4">
    <source>
        <dbReference type="Pfam" id="PF09084"/>
    </source>
</evidence>
<keyword evidence="3" id="KW-0732">Signal</keyword>
<reference evidence="5 6" key="1">
    <citation type="submission" date="2022-10" db="EMBL/GenBank/DDBJ databases">
        <title>Paucibacter sp. hw1 Genome sequencing.</title>
        <authorList>
            <person name="Park S."/>
        </authorList>
    </citation>
    <scope>NUCLEOTIDE SEQUENCE [LARGE SCALE GENOMIC DNA]</scope>
    <source>
        <strain evidence="6">hw1</strain>
    </source>
</reference>
<evidence type="ECO:0000256" key="2">
    <source>
        <dbReference type="ARBA" id="ARBA00010742"/>
    </source>
</evidence>
<gene>
    <name evidence="5" type="ORF">PRZ03_03355</name>
</gene>
<evidence type="ECO:0000313" key="5">
    <source>
        <dbReference type="EMBL" id="MDC8770598.1"/>
    </source>
</evidence>
<name>A0ABT5K9K1_9BURK</name>
<dbReference type="Proteomes" id="UP001221189">
    <property type="component" value="Unassembled WGS sequence"/>
</dbReference>
<dbReference type="PANTHER" id="PTHR30024">
    <property type="entry name" value="ALIPHATIC SULFONATES-BINDING PROTEIN-RELATED"/>
    <property type="match status" value="1"/>
</dbReference>
<keyword evidence="6" id="KW-1185">Reference proteome</keyword>
<dbReference type="Gene3D" id="3.40.190.10">
    <property type="entry name" value="Periplasmic binding protein-like II"/>
    <property type="match status" value="2"/>
</dbReference>
<organism evidence="5 6">
    <name type="scientific">Roseateles albus</name>
    <dbReference type="NCBI Taxonomy" id="2987525"/>
    <lineage>
        <taxon>Bacteria</taxon>
        <taxon>Pseudomonadati</taxon>
        <taxon>Pseudomonadota</taxon>
        <taxon>Betaproteobacteria</taxon>
        <taxon>Burkholderiales</taxon>
        <taxon>Sphaerotilaceae</taxon>
        <taxon>Roseateles</taxon>
    </lineage>
</organism>
<evidence type="ECO:0000256" key="3">
    <source>
        <dbReference type="ARBA" id="ARBA00022729"/>
    </source>
</evidence>
<dbReference type="Pfam" id="PF09084">
    <property type="entry name" value="NMT1"/>
    <property type="match status" value="1"/>
</dbReference>
<accession>A0ABT5K9K1</accession>
<comment type="similarity">
    <text evidence="2">Belongs to the bacterial solute-binding protein SsuA/TauA family.</text>
</comment>
<evidence type="ECO:0000313" key="6">
    <source>
        <dbReference type="Proteomes" id="UP001221189"/>
    </source>
</evidence>
<evidence type="ECO:0000256" key="1">
    <source>
        <dbReference type="ARBA" id="ARBA00004418"/>
    </source>
</evidence>
<proteinExistence type="inferred from homology"/>
<protein>
    <submittedName>
        <fullName evidence="5">ABC transporter substrate-binding protein</fullName>
    </submittedName>
</protein>
<dbReference type="SUPFAM" id="SSF53850">
    <property type="entry name" value="Periplasmic binding protein-like II"/>
    <property type="match status" value="1"/>
</dbReference>
<dbReference type="InterPro" id="IPR015168">
    <property type="entry name" value="SsuA/THI5"/>
</dbReference>
<dbReference type="EMBL" id="JAQQXT010000002">
    <property type="protein sequence ID" value="MDC8770598.1"/>
    <property type="molecule type" value="Genomic_DNA"/>
</dbReference>
<dbReference type="PANTHER" id="PTHR30024:SF47">
    <property type="entry name" value="TAURINE-BINDING PERIPLASMIC PROTEIN"/>
    <property type="match status" value="1"/>
</dbReference>
<comment type="caution">
    <text evidence="5">The sequence shown here is derived from an EMBL/GenBank/DDBJ whole genome shotgun (WGS) entry which is preliminary data.</text>
</comment>